<keyword evidence="9 11" id="KW-0472">Membrane</keyword>
<evidence type="ECO:0000256" key="7">
    <source>
        <dbReference type="ARBA" id="ARBA00022741"/>
    </source>
</evidence>
<dbReference type="InterPro" id="IPR017911">
    <property type="entry name" value="MacB-like_ATP-bd"/>
</dbReference>
<dbReference type="InterPro" id="IPR017871">
    <property type="entry name" value="ABC_transporter-like_CS"/>
</dbReference>
<dbReference type="Proteomes" id="UP000886043">
    <property type="component" value="Unassembled WGS sequence"/>
</dbReference>
<keyword evidence="6 11" id="KW-0132">Cell division</keyword>
<evidence type="ECO:0000256" key="10">
    <source>
        <dbReference type="ARBA" id="ARBA00023306"/>
    </source>
</evidence>
<dbReference type="Gene3D" id="3.40.50.300">
    <property type="entry name" value="P-loop containing nucleotide triphosphate hydrolases"/>
    <property type="match status" value="1"/>
</dbReference>
<evidence type="ECO:0000256" key="5">
    <source>
        <dbReference type="ARBA" id="ARBA00022475"/>
    </source>
</evidence>
<dbReference type="CDD" id="cd03255">
    <property type="entry name" value="ABC_MJ0796_LolCDE_FtsE"/>
    <property type="match status" value="1"/>
</dbReference>
<proteinExistence type="inferred from homology"/>
<feature type="domain" description="ABC transporter" evidence="12">
    <location>
        <begin position="5"/>
        <end position="223"/>
    </location>
</feature>
<dbReference type="NCBIfam" id="TIGR02673">
    <property type="entry name" value="FtsE"/>
    <property type="match status" value="1"/>
</dbReference>
<dbReference type="InterPro" id="IPR027417">
    <property type="entry name" value="P-loop_NTPase"/>
</dbReference>
<evidence type="ECO:0000256" key="8">
    <source>
        <dbReference type="ARBA" id="ARBA00022840"/>
    </source>
</evidence>
<comment type="function">
    <text evidence="1">Part of the ABC transporter FtsEX involved in cellular division. Important for assembly or stability of the septal ring.</text>
</comment>
<evidence type="ECO:0000256" key="9">
    <source>
        <dbReference type="ARBA" id="ARBA00023136"/>
    </source>
</evidence>
<comment type="similarity">
    <text evidence="2 11">Belongs to the ABC transporter superfamily.</text>
</comment>
<dbReference type="FunFam" id="3.40.50.300:FF:000056">
    <property type="entry name" value="Cell division ATP-binding protein FtsE"/>
    <property type="match status" value="1"/>
</dbReference>
<accession>A0A7C3GDI0</accession>
<gene>
    <name evidence="11 13" type="primary">ftsE</name>
    <name evidence="13" type="ORF">ENJ40_03425</name>
</gene>
<keyword evidence="8 11" id="KW-0067">ATP-binding</keyword>
<comment type="caution">
    <text evidence="13">The sequence shown here is derived from an EMBL/GenBank/DDBJ whole genome shotgun (WGS) entry which is preliminary data.</text>
</comment>
<dbReference type="InterPro" id="IPR003439">
    <property type="entry name" value="ABC_transporter-like_ATP-bd"/>
</dbReference>
<evidence type="ECO:0000259" key="12">
    <source>
        <dbReference type="PROSITE" id="PS50893"/>
    </source>
</evidence>
<dbReference type="PROSITE" id="PS00211">
    <property type="entry name" value="ABC_TRANSPORTER_1"/>
    <property type="match status" value="1"/>
</dbReference>
<dbReference type="PROSITE" id="PS50893">
    <property type="entry name" value="ABC_TRANSPORTER_2"/>
    <property type="match status" value="1"/>
</dbReference>
<evidence type="ECO:0000256" key="3">
    <source>
        <dbReference type="ARBA" id="ARBA00020019"/>
    </source>
</evidence>
<dbReference type="GO" id="GO:0005524">
    <property type="term" value="F:ATP binding"/>
    <property type="evidence" value="ECO:0007669"/>
    <property type="project" value="UniProtKB-UniRule"/>
</dbReference>
<dbReference type="GO" id="GO:0022857">
    <property type="term" value="F:transmembrane transporter activity"/>
    <property type="evidence" value="ECO:0007669"/>
    <property type="project" value="TreeGrafter"/>
</dbReference>
<keyword evidence="7 11" id="KW-0547">Nucleotide-binding</keyword>
<evidence type="ECO:0000313" key="13">
    <source>
        <dbReference type="EMBL" id="HFC97497.1"/>
    </source>
</evidence>
<dbReference type="GO" id="GO:0005886">
    <property type="term" value="C:plasma membrane"/>
    <property type="evidence" value="ECO:0007669"/>
    <property type="project" value="UniProtKB-SubCell"/>
</dbReference>
<comment type="subunit">
    <text evidence="11">Homodimer. Forms a membrane-associated complex with FtsX.</text>
</comment>
<keyword evidence="5 11" id="KW-1003">Cell membrane</keyword>
<evidence type="ECO:0000256" key="1">
    <source>
        <dbReference type="ARBA" id="ARBA00002579"/>
    </source>
</evidence>
<dbReference type="InterPro" id="IPR003593">
    <property type="entry name" value="AAA+_ATPase"/>
</dbReference>
<dbReference type="SMART" id="SM00382">
    <property type="entry name" value="AAA"/>
    <property type="match status" value="1"/>
</dbReference>
<dbReference type="InterPro" id="IPR005286">
    <property type="entry name" value="Cell_div_FtsE"/>
</dbReference>
<keyword evidence="4" id="KW-0813">Transport</keyword>
<evidence type="ECO:0000256" key="2">
    <source>
        <dbReference type="ARBA" id="ARBA00005417"/>
    </source>
</evidence>
<dbReference type="EMBL" id="DRMH01000037">
    <property type="protein sequence ID" value="HFC97497.1"/>
    <property type="molecule type" value="Genomic_DNA"/>
</dbReference>
<organism evidence="13">
    <name type="scientific">Thermosulfurimonas dismutans</name>
    <dbReference type="NCBI Taxonomy" id="999894"/>
    <lineage>
        <taxon>Bacteria</taxon>
        <taxon>Pseudomonadati</taxon>
        <taxon>Thermodesulfobacteriota</taxon>
        <taxon>Thermodesulfobacteria</taxon>
        <taxon>Thermodesulfobacteriales</taxon>
        <taxon>Thermodesulfobacteriaceae</taxon>
        <taxon>Thermosulfurimonas</taxon>
    </lineage>
</organism>
<evidence type="ECO:0000256" key="4">
    <source>
        <dbReference type="ARBA" id="ARBA00022448"/>
    </source>
</evidence>
<reference evidence="13" key="1">
    <citation type="journal article" date="2020" name="mSystems">
        <title>Genome- and Community-Level Interaction Insights into Carbon Utilization and Element Cycling Functions of Hydrothermarchaeota in Hydrothermal Sediment.</title>
        <authorList>
            <person name="Zhou Z."/>
            <person name="Liu Y."/>
            <person name="Xu W."/>
            <person name="Pan J."/>
            <person name="Luo Z.H."/>
            <person name="Li M."/>
        </authorList>
    </citation>
    <scope>NUCLEOTIDE SEQUENCE [LARGE SCALE GENOMIC DNA]</scope>
    <source>
        <strain evidence="13">HyVt-483</strain>
    </source>
</reference>
<keyword evidence="10 11" id="KW-0131">Cell cycle</keyword>
<dbReference type="SUPFAM" id="SSF52540">
    <property type="entry name" value="P-loop containing nucleoside triphosphate hydrolases"/>
    <property type="match status" value="1"/>
</dbReference>
<evidence type="ECO:0000256" key="11">
    <source>
        <dbReference type="RuleBase" id="RU365094"/>
    </source>
</evidence>
<dbReference type="Pfam" id="PF00005">
    <property type="entry name" value="ABC_tran"/>
    <property type="match status" value="1"/>
</dbReference>
<name>A0A7C3GDI0_9BACT</name>
<dbReference type="AlphaFoldDB" id="A0A7C3GDI0"/>
<dbReference type="PANTHER" id="PTHR24220:SF470">
    <property type="entry name" value="CELL DIVISION ATP-BINDING PROTEIN FTSE"/>
    <property type="match status" value="1"/>
</dbReference>
<dbReference type="GO" id="GO:0051301">
    <property type="term" value="P:cell division"/>
    <property type="evidence" value="ECO:0007669"/>
    <property type="project" value="UniProtKB-UniRule"/>
</dbReference>
<sequence length="223" mass="25352">MATLLRLERVSKIYPPYIQALDRVDLEVEKGEFIFISGPSGAGKTTLLNLIFGLERPSSGRIYYAGREYGRLSRTELIRLRRKMGFVFQDFKLLPNKTVFENIYLGLEILGVSPSEAYQRVYPWLRRLGLAGKEKARVETLSGGEKQRVAIARAVVREPELILADEPTGNLDPQRTREILEILEELNAEGITVLVATHDESLYRGRHRRVLTLKGGRLVEEDV</sequence>
<dbReference type="InterPro" id="IPR015854">
    <property type="entry name" value="ABC_transpr_LolD-like"/>
</dbReference>
<protein>
    <recommendedName>
        <fullName evidence="3 11">Cell division ATP-binding protein FtsE</fullName>
    </recommendedName>
</protein>
<dbReference type="PANTHER" id="PTHR24220">
    <property type="entry name" value="IMPORT ATP-BINDING PROTEIN"/>
    <property type="match status" value="1"/>
</dbReference>
<dbReference type="GO" id="GO:0016887">
    <property type="term" value="F:ATP hydrolysis activity"/>
    <property type="evidence" value="ECO:0007669"/>
    <property type="project" value="InterPro"/>
</dbReference>
<evidence type="ECO:0000256" key="6">
    <source>
        <dbReference type="ARBA" id="ARBA00022618"/>
    </source>
</evidence>
<comment type="subcellular location">
    <subcellularLocation>
        <location evidence="11">Cell membrane</location>
        <topology evidence="11">Peripheral membrane protein</topology>
        <orientation evidence="11">Cytoplasmic side</orientation>
    </subcellularLocation>
</comment>